<dbReference type="EMBL" id="JACIIU010000015">
    <property type="protein sequence ID" value="MBB6262003.1"/>
    <property type="molecule type" value="Genomic_DNA"/>
</dbReference>
<dbReference type="PANTHER" id="PTHR11895">
    <property type="entry name" value="TRANSAMIDASE"/>
    <property type="match status" value="1"/>
</dbReference>
<dbReference type="RefSeq" id="WP_184223889.1">
    <property type="nucleotide sequence ID" value="NZ_JACIIU010000015.1"/>
</dbReference>
<accession>A0A841LV30</accession>
<organism evidence="4 5">
    <name type="scientific">Paenochrobactrum gallinarii</name>
    <dbReference type="NCBI Taxonomy" id="643673"/>
    <lineage>
        <taxon>Bacteria</taxon>
        <taxon>Pseudomonadati</taxon>
        <taxon>Pseudomonadota</taxon>
        <taxon>Alphaproteobacteria</taxon>
        <taxon>Hyphomicrobiales</taxon>
        <taxon>Brucellaceae</taxon>
        <taxon>Paenochrobactrum</taxon>
    </lineage>
</organism>
<dbReference type="InterPro" id="IPR023631">
    <property type="entry name" value="Amidase_dom"/>
</dbReference>
<dbReference type="SUPFAM" id="SSF75304">
    <property type="entry name" value="Amidase signature (AS) enzymes"/>
    <property type="match status" value="1"/>
</dbReference>
<comment type="function">
    <text evidence="1">Hydrolyzes indole-3-acetamide (IAM) into indole-3-acetic acid (IAA).</text>
</comment>
<evidence type="ECO:0000313" key="4">
    <source>
        <dbReference type="EMBL" id="MBB6262003.1"/>
    </source>
</evidence>
<dbReference type="GO" id="GO:0016740">
    <property type="term" value="F:transferase activity"/>
    <property type="evidence" value="ECO:0007669"/>
    <property type="project" value="UniProtKB-KW"/>
</dbReference>
<dbReference type="PANTHER" id="PTHR11895:SF176">
    <property type="entry name" value="AMIDASE AMID-RELATED"/>
    <property type="match status" value="1"/>
</dbReference>
<dbReference type="InterPro" id="IPR000120">
    <property type="entry name" value="Amidase"/>
</dbReference>
<gene>
    <name evidence="4" type="ORF">FHS77_002571</name>
</gene>
<dbReference type="AlphaFoldDB" id="A0A841LV30"/>
<keyword evidence="4" id="KW-0436">Ligase</keyword>
<dbReference type="PROSITE" id="PS00571">
    <property type="entry name" value="AMIDASES"/>
    <property type="match status" value="1"/>
</dbReference>
<dbReference type="InterPro" id="IPR020556">
    <property type="entry name" value="Amidase_CS"/>
</dbReference>
<dbReference type="Gene3D" id="3.90.1300.10">
    <property type="entry name" value="Amidase signature (AS) domain"/>
    <property type="match status" value="1"/>
</dbReference>
<dbReference type="Pfam" id="PF01425">
    <property type="entry name" value="Amidase"/>
    <property type="match status" value="1"/>
</dbReference>
<name>A0A841LV30_9HYPH</name>
<proteinExistence type="predicted"/>
<keyword evidence="5" id="KW-1185">Reference proteome</keyword>
<keyword evidence="4" id="KW-0808">Transferase</keyword>
<feature type="domain" description="Amidase" evidence="3">
    <location>
        <begin position="11"/>
        <end position="425"/>
    </location>
</feature>
<comment type="caution">
    <text evidence="4">The sequence shown here is derived from an EMBL/GenBank/DDBJ whole genome shotgun (WGS) entry which is preliminary data.</text>
</comment>
<evidence type="ECO:0000259" key="3">
    <source>
        <dbReference type="Pfam" id="PF01425"/>
    </source>
</evidence>
<dbReference type="NCBIfam" id="NF004622">
    <property type="entry name" value="PRK05962.1"/>
    <property type="match status" value="1"/>
</dbReference>
<evidence type="ECO:0000256" key="1">
    <source>
        <dbReference type="ARBA" id="ARBA00003871"/>
    </source>
</evidence>
<dbReference type="Proteomes" id="UP000555393">
    <property type="component" value="Unassembled WGS sequence"/>
</dbReference>
<protein>
    <recommendedName>
        <fullName evidence="2">Indoleacetamide hydrolase</fullName>
    </recommendedName>
</protein>
<dbReference type="GO" id="GO:0016874">
    <property type="term" value="F:ligase activity"/>
    <property type="evidence" value="ECO:0007669"/>
    <property type="project" value="UniProtKB-KW"/>
</dbReference>
<sequence>MTNKQSATDRTAAILHRLAKRHASELVFSHIYEDSALEAAHAADARQRKGERLSLLDGRIVSIKDLFDVRGEPTLAGSVIRKTSSAAKKDAVIVERLRQAGAIIIGKTHMTEFAFTAVGFNPHYGVPENAVVKGGIPGGSSSGAAVSVAEGTSEIAIGSDTGGSIRIPAALNGLVGFKPTAARMSHEGVFPLAPSLDSIGPLAKNVADCIITDAIMANDMAADITLLPQELPLHNLTIGVPEGRLFEHTNEQILTQFQKILQVLEQKGARILKITIDDLLDDMDHITRIGSIAGIEASHVHREWLHDDTAPVGPDLARTLRKRSLISKEAYQQQLFERQQLVRLMDERLNNYDLMVTPTCPIFASPIADLIDNRDEYNRVEDLLLRNNQVANQFDLCAITLPMIKMPKPAGFMAFARNNHDHKLLAISLTLEQIFEEL</sequence>
<dbReference type="InterPro" id="IPR036928">
    <property type="entry name" value="AS_sf"/>
</dbReference>
<evidence type="ECO:0000313" key="5">
    <source>
        <dbReference type="Proteomes" id="UP000555393"/>
    </source>
</evidence>
<evidence type="ECO:0000256" key="2">
    <source>
        <dbReference type="ARBA" id="ARBA00021874"/>
    </source>
</evidence>
<reference evidence="4 5" key="1">
    <citation type="submission" date="2020-08" db="EMBL/GenBank/DDBJ databases">
        <title>Genomic Encyclopedia of Type Strains, Phase IV (KMG-IV): sequencing the most valuable type-strain genomes for metagenomic binning, comparative biology and taxonomic classification.</title>
        <authorList>
            <person name="Goeker M."/>
        </authorList>
    </citation>
    <scope>NUCLEOTIDE SEQUENCE [LARGE SCALE GENOMIC DNA]</scope>
    <source>
        <strain evidence="4 5">DSM 22336</strain>
    </source>
</reference>